<organism evidence="3 4">
    <name type="scientific">Halococcus salifodinae DSM 8989</name>
    <dbReference type="NCBI Taxonomy" id="1227456"/>
    <lineage>
        <taxon>Archaea</taxon>
        <taxon>Methanobacteriati</taxon>
        <taxon>Methanobacteriota</taxon>
        <taxon>Stenosarchaea group</taxon>
        <taxon>Halobacteria</taxon>
        <taxon>Halobacteriales</taxon>
        <taxon>Halococcaceae</taxon>
        <taxon>Halococcus</taxon>
    </lineage>
</organism>
<dbReference type="Pfam" id="PF26496">
    <property type="entry name" value="DUF8163"/>
    <property type="match status" value="1"/>
</dbReference>
<dbReference type="OrthoDB" id="214867at2157"/>
<comment type="caution">
    <text evidence="3">The sequence shown here is derived from an EMBL/GenBank/DDBJ whole genome shotgun (WGS) entry which is preliminary data.</text>
</comment>
<feature type="transmembrane region" description="Helical" evidence="1">
    <location>
        <begin position="20"/>
        <end position="45"/>
    </location>
</feature>
<accession>M0N958</accession>
<evidence type="ECO:0000256" key="1">
    <source>
        <dbReference type="SAM" id="Phobius"/>
    </source>
</evidence>
<feature type="transmembrane region" description="Helical" evidence="1">
    <location>
        <begin position="77"/>
        <end position="97"/>
    </location>
</feature>
<sequence length="161" mass="16260">MTVATRRSDFGDHSTVRKVLATLGTVVATAALGLVVGPVGVLVAVGIGSAQFLVSTTAAFATGQIVLAALYPPSGSPVVLVLAEIGLLCVLFSSAVDHHDTGRLLTASLVAGVAIGGSGWLALRSSATIWIGASVIVAGTAFVAYGLHRYERVHLGLVETP</sequence>
<dbReference type="RefSeq" id="WP_005041847.1">
    <property type="nucleotide sequence ID" value="NZ_AOME01000050.1"/>
</dbReference>
<evidence type="ECO:0000313" key="3">
    <source>
        <dbReference type="EMBL" id="EMA53634.1"/>
    </source>
</evidence>
<evidence type="ECO:0000313" key="4">
    <source>
        <dbReference type="Proteomes" id="UP000011625"/>
    </source>
</evidence>
<feature type="transmembrane region" description="Helical" evidence="1">
    <location>
        <begin position="129"/>
        <end position="147"/>
    </location>
</feature>
<dbReference type="EMBL" id="AOME01000050">
    <property type="protein sequence ID" value="EMA53634.1"/>
    <property type="molecule type" value="Genomic_DNA"/>
</dbReference>
<feature type="transmembrane region" description="Helical" evidence="1">
    <location>
        <begin position="52"/>
        <end position="71"/>
    </location>
</feature>
<reference evidence="3 4" key="1">
    <citation type="journal article" date="2014" name="PLoS Genet.">
        <title>Phylogenetically driven sequencing of extremely halophilic archaea reveals strategies for static and dynamic osmo-response.</title>
        <authorList>
            <person name="Becker E.A."/>
            <person name="Seitzer P.M."/>
            <person name="Tritt A."/>
            <person name="Larsen D."/>
            <person name="Krusor M."/>
            <person name="Yao A.I."/>
            <person name="Wu D."/>
            <person name="Madern D."/>
            <person name="Eisen J.A."/>
            <person name="Darling A.E."/>
            <person name="Facciotti M.T."/>
        </authorList>
    </citation>
    <scope>NUCLEOTIDE SEQUENCE [LARGE SCALE GENOMIC DNA]</scope>
    <source>
        <strain evidence="3 4">DSM 8989</strain>
    </source>
</reference>
<dbReference type="PATRIC" id="fig|1227456.3.peg.1389"/>
<keyword evidence="1" id="KW-1133">Transmembrane helix</keyword>
<dbReference type="Proteomes" id="UP000011625">
    <property type="component" value="Unassembled WGS sequence"/>
</dbReference>
<proteinExistence type="predicted"/>
<evidence type="ECO:0000259" key="2">
    <source>
        <dbReference type="Pfam" id="PF26496"/>
    </source>
</evidence>
<keyword evidence="4" id="KW-1185">Reference proteome</keyword>
<feature type="transmembrane region" description="Helical" evidence="1">
    <location>
        <begin position="104"/>
        <end position="123"/>
    </location>
</feature>
<keyword evidence="1" id="KW-0472">Membrane</keyword>
<gene>
    <name evidence="3" type="ORF">C450_06982</name>
</gene>
<dbReference type="AlphaFoldDB" id="M0N958"/>
<protein>
    <recommendedName>
        <fullName evidence="2">DUF8163 domain-containing protein</fullName>
    </recommendedName>
</protein>
<feature type="domain" description="DUF8163" evidence="2">
    <location>
        <begin position="14"/>
        <end position="160"/>
    </location>
</feature>
<keyword evidence="1" id="KW-0812">Transmembrane</keyword>
<name>M0N958_9EURY</name>
<dbReference type="InterPro" id="IPR058477">
    <property type="entry name" value="DUF8163"/>
</dbReference>